<name>Q1Q4G4_KUEST</name>
<reference evidence="1" key="1">
    <citation type="journal article" date="2006" name="Nature">
        <title>Deciphering the evolution and metabolism of an anammox bacterium from a community genome.</title>
        <authorList>
            <person name="Strous M."/>
            <person name="Pelletier E."/>
            <person name="Mangenot S."/>
            <person name="Rattei T."/>
            <person name="Lehner A."/>
            <person name="Taylor M.W."/>
            <person name="Horn M."/>
            <person name="Daims H."/>
            <person name="Bartol-Mavel D."/>
            <person name="Wincker P."/>
            <person name="Barbe V."/>
            <person name="Fonknechten N."/>
            <person name="Vallenet D."/>
            <person name="Segurens B."/>
            <person name="Schenowitz-Truong C."/>
            <person name="Medigue C."/>
            <person name="Collingro A."/>
            <person name="Snel B."/>
            <person name="Dutilh B.E."/>
            <person name="OpDenCamp H.J.M."/>
            <person name="vanDerDrift C."/>
            <person name="Cirpus I."/>
            <person name="vanDePas-Schoonen K.T."/>
            <person name="Harhangi H.R."/>
            <person name="vanNiftrik L."/>
            <person name="Schmid M."/>
            <person name="Keltjens J."/>
            <person name="vanDeVossenberg J."/>
            <person name="Kartal B."/>
            <person name="Meier H."/>
            <person name="Frishman D."/>
            <person name="Huynen M.A."/>
            <person name="Mewes H."/>
            <person name="Weissenbach J."/>
            <person name="Jetten M.S.M."/>
            <person name="Wagner M."/>
            <person name="LePaslier D."/>
        </authorList>
    </citation>
    <scope>NUCLEOTIDE SEQUENCE</scope>
</reference>
<evidence type="ECO:0000313" key="3">
    <source>
        <dbReference type="Proteomes" id="UP000501926"/>
    </source>
</evidence>
<protein>
    <submittedName>
        <fullName evidence="1">Uncharacterized protein</fullName>
    </submittedName>
</protein>
<accession>Q1Q4G4</accession>
<dbReference type="EMBL" id="CP049055">
    <property type="protein sequence ID" value="QII12703.1"/>
    <property type="molecule type" value="Genomic_DNA"/>
</dbReference>
<organism evidence="1">
    <name type="scientific">Kuenenia stuttgartiensis</name>
    <dbReference type="NCBI Taxonomy" id="174633"/>
    <lineage>
        <taxon>Bacteria</taxon>
        <taxon>Pseudomonadati</taxon>
        <taxon>Planctomycetota</taxon>
        <taxon>Candidatus Brocadiia</taxon>
        <taxon>Candidatus Brocadiales</taxon>
        <taxon>Candidatus Brocadiaceae</taxon>
        <taxon>Candidatus Kuenenia</taxon>
    </lineage>
</organism>
<evidence type="ECO:0000313" key="2">
    <source>
        <dbReference type="EMBL" id="QII12703.1"/>
    </source>
</evidence>
<dbReference type="EMBL" id="CT573071">
    <property type="protein sequence ID" value="CAJ74909.1"/>
    <property type="molecule type" value="Genomic_DNA"/>
</dbReference>
<dbReference type="AlphaFoldDB" id="Q1Q4G4"/>
<dbReference type="Proteomes" id="UP000501926">
    <property type="component" value="Chromosome"/>
</dbReference>
<sequence>MPGFDTGTLQVFCNPLHLPVTKMKAIYERQCRYIGLPDDEDDFNFTERFIALKTD</sequence>
<gene>
    <name evidence="2" type="ORF">KsCSTR_33240</name>
    <name evidence="1" type="ORF">kuste4147</name>
</gene>
<proteinExistence type="predicted"/>
<reference evidence="1" key="2">
    <citation type="submission" date="2006-01" db="EMBL/GenBank/DDBJ databases">
        <authorList>
            <person name="Genoscope"/>
        </authorList>
    </citation>
    <scope>NUCLEOTIDE SEQUENCE</scope>
</reference>
<evidence type="ECO:0000313" key="1">
    <source>
        <dbReference type="EMBL" id="CAJ74909.1"/>
    </source>
</evidence>
<reference evidence="2 3" key="3">
    <citation type="submission" date="2020-02" db="EMBL/GenBank/DDBJ databases">
        <title>Newly sequenced genome of strain CSTR1 showed variability in Candidatus Kuenenia stuttgartiensis genomes.</title>
        <authorList>
            <person name="Ding C."/>
            <person name="Adrian L."/>
        </authorList>
    </citation>
    <scope>NUCLEOTIDE SEQUENCE [LARGE SCALE GENOMIC DNA]</scope>
    <source>
        <strain evidence="2 3">CSTR1</strain>
    </source>
</reference>